<comment type="caution">
    <text evidence="1">The sequence shown here is derived from an EMBL/GenBank/DDBJ whole genome shotgun (WGS) entry which is preliminary data.</text>
</comment>
<dbReference type="Proteomes" id="UP001056120">
    <property type="component" value="Linkage Group LG12"/>
</dbReference>
<name>A0ACB9HCL0_9ASTR</name>
<reference evidence="1 2" key="2">
    <citation type="journal article" date="2022" name="Mol. Ecol. Resour.">
        <title>The genomes of chicory, endive, great burdock and yacon provide insights into Asteraceae paleo-polyploidization history and plant inulin production.</title>
        <authorList>
            <person name="Fan W."/>
            <person name="Wang S."/>
            <person name="Wang H."/>
            <person name="Wang A."/>
            <person name="Jiang F."/>
            <person name="Liu H."/>
            <person name="Zhao H."/>
            <person name="Xu D."/>
            <person name="Zhang Y."/>
        </authorList>
    </citation>
    <scope>NUCLEOTIDE SEQUENCE [LARGE SCALE GENOMIC DNA]</scope>
    <source>
        <strain evidence="2">cv. Yunnan</strain>
        <tissue evidence="1">Leaves</tissue>
    </source>
</reference>
<proteinExistence type="predicted"/>
<organism evidence="1 2">
    <name type="scientific">Smallanthus sonchifolius</name>
    <dbReference type="NCBI Taxonomy" id="185202"/>
    <lineage>
        <taxon>Eukaryota</taxon>
        <taxon>Viridiplantae</taxon>
        <taxon>Streptophyta</taxon>
        <taxon>Embryophyta</taxon>
        <taxon>Tracheophyta</taxon>
        <taxon>Spermatophyta</taxon>
        <taxon>Magnoliopsida</taxon>
        <taxon>eudicotyledons</taxon>
        <taxon>Gunneridae</taxon>
        <taxon>Pentapetalae</taxon>
        <taxon>asterids</taxon>
        <taxon>campanulids</taxon>
        <taxon>Asterales</taxon>
        <taxon>Asteraceae</taxon>
        <taxon>Asteroideae</taxon>
        <taxon>Heliantheae alliance</taxon>
        <taxon>Millerieae</taxon>
        <taxon>Smallanthus</taxon>
    </lineage>
</organism>
<protein>
    <submittedName>
        <fullName evidence="1">Uncharacterized protein</fullName>
    </submittedName>
</protein>
<dbReference type="EMBL" id="CM042029">
    <property type="protein sequence ID" value="KAI3793053.1"/>
    <property type="molecule type" value="Genomic_DNA"/>
</dbReference>
<evidence type="ECO:0000313" key="2">
    <source>
        <dbReference type="Proteomes" id="UP001056120"/>
    </source>
</evidence>
<evidence type="ECO:0000313" key="1">
    <source>
        <dbReference type="EMBL" id="KAI3793053.1"/>
    </source>
</evidence>
<keyword evidence="2" id="KW-1185">Reference proteome</keyword>
<accession>A0ACB9HCL0</accession>
<gene>
    <name evidence="1" type="ORF">L1987_35665</name>
</gene>
<sequence length="69" mass="7557">MTEGHNQVGGFFLGETEKREGDHKSPDHSFPSPSSGEIFKSTSTFFNLPPLSLQIRAPSGVSERFDLCS</sequence>
<reference evidence="2" key="1">
    <citation type="journal article" date="2022" name="Mol. Ecol. Resour.">
        <title>The genomes of chicory, endive, great burdock and yacon provide insights into Asteraceae palaeo-polyploidization history and plant inulin production.</title>
        <authorList>
            <person name="Fan W."/>
            <person name="Wang S."/>
            <person name="Wang H."/>
            <person name="Wang A."/>
            <person name="Jiang F."/>
            <person name="Liu H."/>
            <person name="Zhao H."/>
            <person name="Xu D."/>
            <person name="Zhang Y."/>
        </authorList>
    </citation>
    <scope>NUCLEOTIDE SEQUENCE [LARGE SCALE GENOMIC DNA]</scope>
    <source>
        <strain evidence="2">cv. Yunnan</strain>
    </source>
</reference>